<sequence>MKRPILQYVAQNLFVKLNTELALAQRIVAQKQLPILKMGPQRNIDRFKKHVMEHAIIDVESVDDSDGVNSDSELTWSFVFLHQDIDIFCQIIEYLKGIIPDYDNRLVQKAVLVDPFPKAFIKHKNRGDRSRWKPQSFYSETLAEQLIAPYRKGSKDQVYEYPRDVIADLAQAKLEGNEYYCAGDGAKASEHCLREMKKRNRFSELRGIAKSLMMAVNGAFTFRKDEYPEATWQPEDRQTAKLLYRYAYANRLIRVRESLRPAHDAIHEADELLPGDPGIEEEKARISEWAASLGVRLQ</sequence>
<dbReference type="AlphaFoldDB" id="A0A9N9PW32"/>
<dbReference type="Proteomes" id="UP000696280">
    <property type="component" value="Unassembled WGS sequence"/>
</dbReference>
<name>A0A9N9PW32_9HELO</name>
<keyword evidence="2" id="KW-1185">Reference proteome</keyword>
<dbReference type="EMBL" id="CAJVRL010000081">
    <property type="protein sequence ID" value="CAG8957875.1"/>
    <property type="molecule type" value="Genomic_DNA"/>
</dbReference>
<accession>A0A9N9PW32</accession>
<evidence type="ECO:0000313" key="2">
    <source>
        <dbReference type="Proteomes" id="UP000696280"/>
    </source>
</evidence>
<organism evidence="1 2">
    <name type="scientific">Hymenoscyphus fraxineus</name>
    <dbReference type="NCBI Taxonomy" id="746836"/>
    <lineage>
        <taxon>Eukaryota</taxon>
        <taxon>Fungi</taxon>
        <taxon>Dikarya</taxon>
        <taxon>Ascomycota</taxon>
        <taxon>Pezizomycotina</taxon>
        <taxon>Leotiomycetes</taxon>
        <taxon>Helotiales</taxon>
        <taxon>Helotiaceae</taxon>
        <taxon>Hymenoscyphus</taxon>
    </lineage>
</organism>
<reference evidence="1" key="1">
    <citation type="submission" date="2021-07" db="EMBL/GenBank/DDBJ databases">
        <authorList>
            <person name="Durling M."/>
        </authorList>
    </citation>
    <scope>NUCLEOTIDE SEQUENCE</scope>
</reference>
<proteinExistence type="predicted"/>
<evidence type="ECO:0000313" key="1">
    <source>
        <dbReference type="EMBL" id="CAG8957875.1"/>
    </source>
</evidence>
<protein>
    <submittedName>
        <fullName evidence="1">Uncharacterized protein</fullName>
    </submittedName>
</protein>
<gene>
    <name evidence="1" type="ORF">HYFRA_00000215</name>
</gene>
<comment type="caution">
    <text evidence="1">The sequence shown here is derived from an EMBL/GenBank/DDBJ whole genome shotgun (WGS) entry which is preliminary data.</text>
</comment>